<dbReference type="Pfam" id="PF00135">
    <property type="entry name" value="COesterase"/>
    <property type="match status" value="1"/>
</dbReference>
<comment type="similarity">
    <text evidence="1 3">Belongs to the type-B carboxylesterase/lipase family.</text>
</comment>
<dbReference type="PANTHER" id="PTHR11559">
    <property type="entry name" value="CARBOXYLESTERASE"/>
    <property type="match status" value="1"/>
</dbReference>
<proteinExistence type="inferred from homology"/>
<keyword evidence="2 3" id="KW-0378">Hydrolase</keyword>
<evidence type="ECO:0000256" key="2">
    <source>
        <dbReference type="ARBA" id="ARBA00022801"/>
    </source>
</evidence>
<dbReference type="OrthoDB" id="3199405at2"/>
<organism evidence="5 6">
    <name type="scientific">Gordonia rhizosphera NBRC 16068</name>
    <dbReference type="NCBI Taxonomy" id="1108045"/>
    <lineage>
        <taxon>Bacteria</taxon>
        <taxon>Bacillati</taxon>
        <taxon>Actinomycetota</taxon>
        <taxon>Actinomycetes</taxon>
        <taxon>Mycobacteriales</taxon>
        <taxon>Gordoniaceae</taxon>
        <taxon>Gordonia</taxon>
    </lineage>
</organism>
<evidence type="ECO:0000313" key="5">
    <source>
        <dbReference type="EMBL" id="GAB93819.1"/>
    </source>
</evidence>
<dbReference type="InterPro" id="IPR019826">
    <property type="entry name" value="Carboxylesterase_B_AS"/>
</dbReference>
<dbReference type="eggNOG" id="COG2272">
    <property type="taxonomic scope" value="Bacteria"/>
</dbReference>
<name>K6X4Y1_9ACTN</name>
<protein>
    <recommendedName>
        <fullName evidence="3">Carboxylic ester hydrolase</fullName>
        <ecNumber evidence="3">3.1.1.-</ecNumber>
    </recommendedName>
</protein>
<dbReference type="InterPro" id="IPR002018">
    <property type="entry name" value="CarbesteraseB"/>
</dbReference>
<dbReference type="ESTHER" id="9acto-k6x4y1">
    <property type="family name" value="Carb_B_Bacteria"/>
</dbReference>
<evidence type="ECO:0000256" key="1">
    <source>
        <dbReference type="ARBA" id="ARBA00005964"/>
    </source>
</evidence>
<feature type="domain" description="Carboxylesterase type B" evidence="4">
    <location>
        <begin position="7"/>
        <end position="463"/>
    </location>
</feature>
<evidence type="ECO:0000313" key="6">
    <source>
        <dbReference type="Proteomes" id="UP000008363"/>
    </source>
</evidence>
<evidence type="ECO:0000259" key="4">
    <source>
        <dbReference type="Pfam" id="PF00135"/>
    </source>
</evidence>
<dbReference type="InterPro" id="IPR029058">
    <property type="entry name" value="AB_hydrolase_fold"/>
</dbReference>
<keyword evidence="6" id="KW-1185">Reference proteome</keyword>
<comment type="caution">
    <text evidence="5">The sequence shown here is derived from an EMBL/GenBank/DDBJ whole genome shotgun (WGS) entry which is preliminary data.</text>
</comment>
<dbReference type="EC" id="3.1.1.-" evidence="3"/>
<dbReference type="InterPro" id="IPR050309">
    <property type="entry name" value="Type-B_Carboxylest/Lipase"/>
</dbReference>
<reference evidence="5 6" key="1">
    <citation type="submission" date="2012-08" db="EMBL/GenBank/DDBJ databases">
        <title>Whole genome shotgun sequence of Gordonia rhizosphera NBRC 16068.</title>
        <authorList>
            <person name="Takarada H."/>
            <person name="Isaki S."/>
            <person name="Hosoyama A."/>
            <person name="Tsuchikane K."/>
            <person name="Katsumata H."/>
            <person name="Baba S."/>
            <person name="Ohji S."/>
            <person name="Yamazaki S."/>
            <person name="Fujita N."/>
        </authorList>
    </citation>
    <scope>NUCLEOTIDE SEQUENCE [LARGE SCALE GENOMIC DNA]</scope>
    <source>
        <strain evidence="5 6">NBRC 16068</strain>
    </source>
</reference>
<dbReference type="PROSITE" id="PS00122">
    <property type="entry name" value="CARBOXYLESTERASE_B_1"/>
    <property type="match status" value="1"/>
</dbReference>
<dbReference type="GO" id="GO:0016787">
    <property type="term" value="F:hydrolase activity"/>
    <property type="evidence" value="ECO:0007669"/>
    <property type="project" value="UniProtKB-KW"/>
</dbReference>
<evidence type="ECO:0000256" key="3">
    <source>
        <dbReference type="RuleBase" id="RU361235"/>
    </source>
</evidence>
<gene>
    <name evidence="5" type="ORF">GORHZ_245_00570</name>
</gene>
<dbReference type="Gene3D" id="3.40.50.1820">
    <property type="entry name" value="alpha/beta hydrolase"/>
    <property type="match status" value="1"/>
</dbReference>
<dbReference type="STRING" id="1108045.GORHZ_245_00570"/>
<dbReference type="EMBL" id="BAHC01000245">
    <property type="protein sequence ID" value="GAB93819.1"/>
    <property type="molecule type" value="Genomic_DNA"/>
</dbReference>
<accession>K6X4Y1</accession>
<dbReference type="AlphaFoldDB" id="K6X4Y1"/>
<sequence>MAESIQRPTVPTSGGAVQGQELANGVLRFLGIPYAAPPFGPNRMRPPQPAEPWDGIRDCSSFGPTVPKEDYPPAFAHLMPEVQIPGDDCLNVNIWTPDLENSHPVLVWIHGGSFTYGSNSIAEFDGAAFARDGVVLVSINYRLGAEGFLFLGDELANVGLQDQIAALAWVRDNIAAFGGDPDRVTVAGQSAGAMSVSTLLAMPAAQGLFTQAITQSGATAHTLNTDTAVSVGHFLAEALNVEPTRDAIAAVDIDKLVRAVADLVTEVQSGGDPAKWGALALSLLPFAPVIDGETLPRHPLDAIAAGSSSSVPVLTGTTRDEARLFFVAPQTIGFIDDDALVAGAAAYGADADAVQVYRRVRPDGTPGDVLAAIVTDWFYAIPALRVAETRIRAGAAPTWIYRFDYPDPADSAGFGAAHTADIPFVFDTLHVPSVRHRLGQHPSQAVADTAHRIWVDFVTSGDPGWPAYDLGQRHVGLIGETVADVPDPARDERLVWEGIR</sequence>
<dbReference type="RefSeq" id="WP_006339390.1">
    <property type="nucleotide sequence ID" value="NZ_BAHC01000245.1"/>
</dbReference>
<dbReference type="Proteomes" id="UP000008363">
    <property type="component" value="Unassembled WGS sequence"/>
</dbReference>
<dbReference type="SUPFAM" id="SSF53474">
    <property type="entry name" value="alpha/beta-Hydrolases"/>
    <property type="match status" value="1"/>
</dbReference>